<dbReference type="InterPro" id="IPR002054">
    <property type="entry name" value="DNA-dir_DNA_pol_X"/>
</dbReference>
<evidence type="ECO:0000256" key="4">
    <source>
        <dbReference type="ARBA" id="ARBA00022695"/>
    </source>
</evidence>
<keyword evidence="8" id="KW-0238">DNA-binding</keyword>
<dbReference type="EMBL" id="GHJT01007111">
    <property type="protein sequence ID" value="MOY41082.1"/>
    <property type="molecule type" value="Transcribed_RNA"/>
</dbReference>
<evidence type="ECO:0000256" key="2">
    <source>
        <dbReference type="ARBA" id="ARBA00022634"/>
    </source>
</evidence>
<evidence type="ECO:0000256" key="8">
    <source>
        <dbReference type="ARBA" id="ARBA00023125"/>
    </source>
</evidence>
<comment type="subcellular location">
    <subcellularLocation>
        <location evidence="11">Nucleus</location>
    </subcellularLocation>
</comment>
<dbReference type="SUPFAM" id="SSF81585">
    <property type="entry name" value="PsbU/PolX domain-like"/>
    <property type="match status" value="1"/>
</dbReference>
<keyword evidence="5" id="KW-0235">DNA replication</keyword>
<dbReference type="InterPro" id="IPR022312">
    <property type="entry name" value="DNA_pol_X"/>
</dbReference>
<dbReference type="PANTHER" id="PTHR11276">
    <property type="entry name" value="DNA POLYMERASE TYPE-X FAMILY MEMBER"/>
    <property type="match status" value="1"/>
</dbReference>
<dbReference type="InterPro" id="IPR043519">
    <property type="entry name" value="NT_sf"/>
</dbReference>
<dbReference type="InterPro" id="IPR028207">
    <property type="entry name" value="DNA_pol_B_palm_palm"/>
</dbReference>
<keyword evidence="9 11" id="KW-0234">DNA repair</keyword>
<keyword evidence="7 11" id="KW-0239">DNA-directed DNA polymerase</keyword>
<dbReference type="Gene3D" id="1.10.150.20">
    <property type="entry name" value="5' to 3' exonuclease, C-terminal subdomain"/>
    <property type="match status" value="1"/>
</dbReference>
<accession>A0A4D5RUR4</accession>
<dbReference type="VEuPathDB" id="VectorBase:ISCP_031075"/>
<keyword evidence="13" id="KW-0732">Signal</keyword>
<dbReference type="InterPro" id="IPR029398">
    <property type="entry name" value="PolB_thumb"/>
</dbReference>
<reference evidence="15" key="1">
    <citation type="submission" date="2019-04" db="EMBL/GenBank/DDBJ databases">
        <title>An insight into the mialome of Ixodes scapularis.</title>
        <authorList>
            <person name="Ribeiro J.M."/>
            <person name="Mather T.N."/>
            <person name="Karim S."/>
        </authorList>
    </citation>
    <scope>NUCLEOTIDE SEQUENCE</scope>
</reference>
<evidence type="ECO:0000256" key="10">
    <source>
        <dbReference type="ARBA" id="ARBA00049244"/>
    </source>
</evidence>
<feature type="domain" description="DNA-directed DNA polymerase X" evidence="14">
    <location>
        <begin position="56"/>
        <end position="346"/>
    </location>
</feature>
<dbReference type="PROSITE" id="PS00522">
    <property type="entry name" value="DNA_POLYMERASE_X"/>
    <property type="match status" value="1"/>
</dbReference>
<dbReference type="VEuPathDB" id="VectorBase:ISCI023259"/>
<evidence type="ECO:0000256" key="7">
    <source>
        <dbReference type="ARBA" id="ARBA00022932"/>
    </source>
</evidence>
<keyword evidence="4 11" id="KW-0548">Nucleotidyltransferase</keyword>
<dbReference type="PANTHER" id="PTHR11276:SF28">
    <property type="entry name" value="DNA POLYMERASE LAMBDA"/>
    <property type="match status" value="1"/>
</dbReference>
<dbReference type="GO" id="GO:0006281">
    <property type="term" value="P:DNA repair"/>
    <property type="evidence" value="ECO:0007669"/>
    <property type="project" value="UniProtKB-KW"/>
</dbReference>
<comment type="similarity">
    <text evidence="1 11">Belongs to the DNA polymerase type-X family.</text>
</comment>
<dbReference type="Gene3D" id="3.30.210.10">
    <property type="entry name" value="DNA polymerase, thumb domain"/>
    <property type="match status" value="1"/>
</dbReference>
<comment type="catalytic activity">
    <reaction evidence="10 11">
        <text>DNA(n) + a 2'-deoxyribonucleoside 5'-triphosphate = DNA(n+1) + diphosphate</text>
        <dbReference type="Rhea" id="RHEA:22508"/>
        <dbReference type="Rhea" id="RHEA-COMP:17339"/>
        <dbReference type="Rhea" id="RHEA-COMP:17340"/>
        <dbReference type="ChEBI" id="CHEBI:33019"/>
        <dbReference type="ChEBI" id="CHEBI:61560"/>
        <dbReference type="ChEBI" id="CHEBI:173112"/>
        <dbReference type="EC" id="2.7.7.7"/>
    </reaction>
</comment>
<dbReference type="SMART" id="SM00483">
    <property type="entry name" value="POLXc"/>
    <property type="match status" value="1"/>
</dbReference>
<dbReference type="Gene3D" id="3.30.460.10">
    <property type="entry name" value="Beta Polymerase, domain 2"/>
    <property type="match status" value="1"/>
</dbReference>
<dbReference type="GO" id="GO:0005634">
    <property type="term" value="C:nucleus"/>
    <property type="evidence" value="ECO:0007669"/>
    <property type="project" value="UniProtKB-SubCell"/>
</dbReference>
<dbReference type="InterPro" id="IPR037160">
    <property type="entry name" value="DNA_Pol_thumb_sf"/>
</dbReference>
<name>A0A4D5RUR4_IXOSC</name>
<evidence type="ECO:0000256" key="1">
    <source>
        <dbReference type="ARBA" id="ARBA00008323"/>
    </source>
</evidence>
<feature type="compositionally biased region" description="Low complexity" evidence="12">
    <location>
        <begin position="115"/>
        <end position="127"/>
    </location>
</feature>
<dbReference type="EC" id="2.7.7.7" evidence="11"/>
<evidence type="ECO:0000256" key="13">
    <source>
        <dbReference type="SAM" id="SignalP"/>
    </source>
</evidence>
<dbReference type="GO" id="GO:0046872">
    <property type="term" value="F:metal ion binding"/>
    <property type="evidence" value="ECO:0007669"/>
    <property type="project" value="UniProtKB-UniRule"/>
</dbReference>
<dbReference type="GO" id="GO:0003677">
    <property type="term" value="F:DNA binding"/>
    <property type="evidence" value="ECO:0007669"/>
    <property type="project" value="UniProtKB-UniRule"/>
</dbReference>
<feature type="region of interest" description="Disordered" evidence="12">
    <location>
        <begin position="53"/>
        <end position="142"/>
    </location>
</feature>
<dbReference type="OrthoDB" id="6478305at2759"/>
<protein>
    <recommendedName>
        <fullName evidence="11">DNA polymerase</fullName>
        <ecNumber evidence="11">2.7.7.7</ecNumber>
    </recommendedName>
</protein>
<feature type="chain" id="PRO_5020039704" description="DNA polymerase" evidence="13">
    <location>
        <begin position="23"/>
        <end position="348"/>
    </location>
</feature>
<organism evidence="15">
    <name type="scientific">Ixodes scapularis</name>
    <name type="common">Black-legged tick</name>
    <name type="synonym">Deer tick</name>
    <dbReference type="NCBI Taxonomy" id="6945"/>
    <lineage>
        <taxon>Eukaryota</taxon>
        <taxon>Metazoa</taxon>
        <taxon>Ecdysozoa</taxon>
        <taxon>Arthropoda</taxon>
        <taxon>Chelicerata</taxon>
        <taxon>Arachnida</taxon>
        <taxon>Acari</taxon>
        <taxon>Parasitiformes</taxon>
        <taxon>Ixodida</taxon>
        <taxon>Ixodoidea</taxon>
        <taxon>Ixodidae</taxon>
        <taxon>Ixodinae</taxon>
        <taxon>Ixodes</taxon>
    </lineage>
</organism>
<keyword evidence="2" id="KW-0237">DNA synthesis</keyword>
<comment type="function">
    <text evidence="11">DNA polymerase that functions in several pathways of DNA repair. Involved in base excision repair (BER) responsible for repair of lesions that give rise to abasic (AP) sites in DNA. Also contributes to DNA double-strand break repair by non-homologous end joining and homologous recombination. Has both template-dependent and template-independent (terminal transferase) DNA polymerase activities. Has also a 5'-deoxyribose-5-phosphate lyase (dRP lyase) activity.</text>
</comment>
<keyword evidence="6 11" id="KW-0227">DNA damage</keyword>
<evidence type="ECO:0000256" key="9">
    <source>
        <dbReference type="ARBA" id="ARBA00023204"/>
    </source>
</evidence>
<proteinExistence type="inferred from homology"/>
<dbReference type="SUPFAM" id="SSF81301">
    <property type="entry name" value="Nucleotidyltransferase"/>
    <property type="match status" value="1"/>
</dbReference>
<dbReference type="PRINTS" id="PR00870">
    <property type="entry name" value="DNAPOLXBETA"/>
</dbReference>
<dbReference type="VEuPathDB" id="VectorBase:ISCW023259"/>
<dbReference type="Pfam" id="PF14791">
    <property type="entry name" value="DNA_pol_B_thumb"/>
    <property type="match status" value="1"/>
</dbReference>
<dbReference type="Pfam" id="PF14792">
    <property type="entry name" value="DNA_pol_B_palm"/>
    <property type="match status" value="1"/>
</dbReference>
<evidence type="ECO:0000256" key="11">
    <source>
        <dbReference type="RuleBase" id="RU366014"/>
    </source>
</evidence>
<feature type="signal peptide" evidence="13">
    <location>
        <begin position="1"/>
        <end position="22"/>
    </location>
</feature>
<keyword evidence="3 11" id="KW-0808">Transferase</keyword>
<dbReference type="InterPro" id="IPR002008">
    <property type="entry name" value="DNA_pol_X_beta-like"/>
</dbReference>
<dbReference type="GO" id="GO:0003887">
    <property type="term" value="F:DNA-directed DNA polymerase activity"/>
    <property type="evidence" value="ECO:0007669"/>
    <property type="project" value="UniProtKB-UniRule"/>
</dbReference>
<dbReference type="InterPro" id="IPR019843">
    <property type="entry name" value="DNA_pol-X_BS"/>
</dbReference>
<keyword evidence="11" id="KW-0539">Nucleus</keyword>
<evidence type="ECO:0000259" key="14">
    <source>
        <dbReference type="SMART" id="SM00483"/>
    </source>
</evidence>
<evidence type="ECO:0000256" key="5">
    <source>
        <dbReference type="ARBA" id="ARBA00022705"/>
    </source>
</evidence>
<evidence type="ECO:0000313" key="15">
    <source>
        <dbReference type="EMBL" id="MOY41082.1"/>
    </source>
</evidence>
<evidence type="ECO:0000256" key="12">
    <source>
        <dbReference type="SAM" id="MobiDB-lite"/>
    </source>
</evidence>
<evidence type="ECO:0000256" key="3">
    <source>
        <dbReference type="ARBA" id="ARBA00022679"/>
    </source>
</evidence>
<sequence length="348" mass="37102">MSPFAKMTFALVIWTRVELGLCGPERRRSGGGRPRERPRGACAKRVCRCSCEPKRPHNRTTAGHGGNIPKYQGPLESPELRASYHGPQAPSNRDHLLGGGPVPAQGGRTAGGQDLGDCGAGQAAQAGGVPGPRASDGTPALHQDLGLRSLHGRAMGPSVQGFTTLEELASSGQLTGQQKIGLKHFHDFLEKMPREEAGEIADTVAKAALSLQPGLTVVPCGSYRRGKSMCGDVDVLISHAELSALDGLLNRLLQLLRSSGEFQFLGHRSERRSKAFADLGFRFLTDDLAVPHGTGVPSKYMGVCRLDRPGSKGAEKRSLGSLVSTPTEASILEHLGLSYRPPEQREQL</sequence>
<evidence type="ECO:0000256" key="6">
    <source>
        <dbReference type="ARBA" id="ARBA00022763"/>
    </source>
</evidence>
<dbReference type="AlphaFoldDB" id="A0A4D5RUR4"/>